<name>A0A0D5Y0M7_9PSED</name>
<keyword evidence="1" id="KW-0472">Membrane</keyword>
<dbReference type="EMBL" id="CP011110">
    <property type="protein sequence ID" value="AKA24851.1"/>
    <property type="molecule type" value="Genomic_DNA"/>
</dbReference>
<accession>A0A0D5Y0M7</accession>
<reference evidence="2 3" key="1">
    <citation type="journal article" date="2015" name="Mol. Plant Microbe Interact.">
        <title>Comparative Genomic Analysis of Pseudomonas chlororaphis PCL1606 Reveals New Insight into Antifungal Compounds Involved in Biocontrol.</title>
        <authorList>
            <person name="Calderon C.E."/>
            <person name="Ramos C."/>
            <person name="de Vicente A."/>
            <person name="Cazorla F.M."/>
        </authorList>
    </citation>
    <scope>NUCLEOTIDE SEQUENCE [LARGE SCALE GENOMIC DNA]</scope>
    <source>
        <strain evidence="2 3">PCL1606</strain>
    </source>
</reference>
<dbReference type="AlphaFoldDB" id="A0A0D5Y0M7"/>
<dbReference type="RefSeq" id="WP_045883559.1">
    <property type="nucleotide sequence ID" value="NZ_CP011110.1"/>
</dbReference>
<feature type="transmembrane region" description="Helical" evidence="1">
    <location>
        <begin position="17"/>
        <end position="39"/>
    </location>
</feature>
<evidence type="ECO:0000256" key="1">
    <source>
        <dbReference type="SAM" id="Phobius"/>
    </source>
</evidence>
<sequence>MKAFTDLRSLTEHALRALLVSALESLASLITLVGVRLYARGLLSRVAIRALLGFASVLHRSSLRLLRSAKP</sequence>
<keyword evidence="1" id="KW-1133">Transmembrane helix</keyword>
<gene>
    <name evidence="2" type="ORF">PCL1606_34000</name>
</gene>
<keyword evidence="1" id="KW-0812">Transmembrane</keyword>
<dbReference type="PATRIC" id="fig|587753.10.peg.3389"/>
<proteinExistence type="predicted"/>
<dbReference type="Proteomes" id="UP000032748">
    <property type="component" value="Chromosome"/>
</dbReference>
<dbReference type="KEGG" id="pcz:PCL1606_34000"/>
<evidence type="ECO:0000313" key="2">
    <source>
        <dbReference type="EMBL" id="AKA24851.1"/>
    </source>
</evidence>
<evidence type="ECO:0000313" key="3">
    <source>
        <dbReference type="Proteomes" id="UP000032748"/>
    </source>
</evidence>
<organism evidence="2 3">
    <name type="scientific">Pseudomonas chlororaphis</name>
    <dbReference type="NCBI Taxonomy" id="587753"/>
    <lineage>
        <taxon>Bacteria</taxon>
        <taxon>Pseudomonadati</taxon>
        <taxon>Pseudomonadota</taxon>
        <taxon>Gammaproteobacteria</taxon>
        <taxon>Pseudomonadales</taxon>
        <taxon>Pseudomonadaceae</taxon>
        <taxon>Pseudomonas</taxon>
    </lineage>
</organism>
<protein>
    <submittedName>
        <fullName evidence="2">Uncharacterized protein</fullName>
    </submittedName>
</protein>